<dbReference type="PANTHER" id="PTHR12320">
    <property type="entry name" value="PROTEIN PHOSPHATASE 2C"/>
    <property type="match status" value="1"/>
</dbReference>
<dbReference type="Gene3D" id="3.60.40.10">
    <property type="entry name" value="PPM-type phosphatase domain"/>
    <property type="match status" value="1"/>
</dbReference>
<gene>
    <name evidence="3" type="ORF">SISNIDRAFT_488778</name>
</gene>
<accession>A0A164QS54</accession>
<keyword evidence="1" id="KW-0460">Magnesium</keyword>
<reference evidence="3 4" key="1">
    <citation type="journal article" date="2016" name="Mol. Biol. Evol.">
        <title>Comparative Genomics of Early-Diverging Mushroom-Forming Fungi Provides Insights into the Origins of Lignocellulose Decay Capabilities.</title>
        <authorList>
            <person name="Nagy L.G."/>
            <person name="Riley R."/>
            <person name="Tritt A."/>
            <person name="Adam C."/>
            <person name="Daum C."/>
            <person name="Floudas D."/>
            <person name="Sun H."/>
            <person name="Yadav J.S."/>
            <person name="Pangilinan J."/>
            <person name="Larsson K.H."/>
            <person name="Matsuura K."/>
            <person name="Barry K."/>
            <person name="Labutti K."/>
            <person name="Kuo R."/>
            <person name="Ohm R.A."/>
            <person name="Bhattacharya S.S."/>
            <person name="Shirouzu T."/>
            <person name="Yoshinaga Y."/>
            <person name="Martin F.M."/>
            <person name="Grigoriev I.V."/>
            <person name="Hibbett D.S."/>
        </authorList>
    </citation>
    <scope>NUCLEOTIDE SEQUENCE [LARGE SCALE GENOMIC DNA]</scope>
    <source>
        <strain evidence="3 4">HHB9708</strain>
    </source>
</reference>
<dbReference type="Proteomes" id="UP000076722">
    <property type="component" value="Unassembled WGS sequence"/>
</dbReference>
<comment type="catalytic activity">
    <reaction evidence="1">
        <text>O-phospho-L-threonyl-[protein] + H2O = L-threonyl-[protein] + phosphate</text>
        <dbReference type="Rhea" id="RHEA:47004"/>
        <dbReference type="Rhea" id="RHEA-COMP:11060"/>
        <dbReference type="Rhea" id="RHEA-COMP:11605"/>
        <dbReference type="ChEBI" id="CHEBI:15377"/>
        <dbReference type="ChEBI" id="CHEBI:30013"/>
        <dbReference type="ChEBI" id="CHEBI:43474"/>
        <dbReference type="ChEBI" id="CHEBI:61977"/>
        <dbReference type="EC" id="3.1.3.16"/>
    </reaction>
</comment>
<protein>
    <recommendedName>
        <fullName evidence="1">Protein phosphatase</fullName>
        <ecNumber evidence="1">3.1.3.16</ecNumber>
    </recommendedName>
</protein>
<feature type="domain" description="PPM-type phosphatase" evidence="2">
    <location>
        <begin position="66"/>
        <end position="342"/>
    </location>
</feature>
<evidence type="ECO:0000259" key="2">
    <source>
        <dbReference type="PROSITE" id="PS51746"/>
    </source>
</evidence>
<dbReference type="EC" id="3.1.3.16" evidence="1"/>
<evidence type="ECO:0000256" key="1">
    <source>
        <dbReference type="RuleBase" id="RU366020"/>
    </source>
</evidence>
<dbReference type="OrthoDB" id="60843at2759"/>
<keyword evidence="4" id="KW-1185">Reference proteome</keyword>
<dbReference type="InterPro" id="IPR036457">
    <property type="entry name" value="PPM-type-like_dom_sf"/>
</dbReference>
<sequence length="346" mass="37956">MHRQKVPPALLRSRRYQSTSTPFPRPFRFYLGASFAGKPPHPQVAALRRDNVGFPPDSPIARWRDRTLAMRKSVQSRSAGEDFFYIQEMRNHSGVAFGVADGVGGWVESGVDPSLFSQSLMYHASKYAESAWAGEPESDPSDSSPVEGWELTPKECLEQAHQGVLRDRSVKAGSSTACLIHLNARSGLLRAANLGDSGFAIFRGATLHHVQQPQTHFFNCPWQLAKLPSMTKQYKDAYVDRAEGADEYSTALRGGDVIVAFTDGLSDNVFPAELLSISSLVSRSGVSESQQAQDLADCIVQYAQACMHNKSRLSPFERAAGREGLYYRGGKPDDVTVVTALVAEEV</sequence>
<comment type="catalytic activity">
    <reaction evidence="1">
        <text>O-phospho-L-seryl-[protein] + H2O = L-seryl-[protein] + phosphate</text>
        <dbReference type="Rhea" id="RHEA:20629"/>
        <dbReference type="Rhea" id="RHEA-COMP:9863"/>
        <dbReference type="Rhea" id="RHEA-COMP:11604"/>
        <dbReference type="ChEBI" id="CHEBI:15377"/>
        <dbReference type="ChEBI" id="CHEBI:29999"/>
        <dbReference type="ChEBI" id="CHEBI:43474"/>
        <dbReference type="ChEBI" id="CHEBI:83421"/>
        <dbReference type="EC" id="3.1.3.16"/>
    </reaction>
</comment>
<comment type="similarity">
    <text evidence="1">Belongs to the PP2C family.</text>
</comment>
<dbReference type="InterPro" id="IPR039123">
    <property type="entry name" value="PPTC7"/>
</dbReference>
<dbReference type="InterPro" id="IPR001932">
    <property type="entry name" value="PPM-type_phosphatase-like_dom"/>
</dbReference>
<dbReference type="GO" id="GO:0046872">
    <property type="term" value="F:metal ion binding"/>
    <property type="evidence" value="ECO:0007669"/>
    <property type="project" value="UniProtKB-UniRule"/>
</dbReference>
<dbReference type="PANTHER" id="PTHR12320:SF1">
    <property type="entry name" value="PROTEIN PHOSPHATASE PTC7 HOMOLOG"/>
    <property type="match status" value="1"/>
</dbReference>
<dbReference type="SUPFAM" id="SSF81606">
    <property type="entry name" value="PP2C-like"/>
    <property type="match status" value="1"/>
</dbReference>
<organism evidence="3 4">
    <name type="scientific">Sistotremastrum niveocremeum HHB9708</name>
    <dbReference type="NCBI Taxonomy" id="1314777"/>
    <lineage>
        <taxon>Eukaryota</taxon>
        <taxon>Fungi</taxon>
        <taxon>Dikarya</taxon>
        <taxon>Basidiomycota</taxon>
        <taxon>Agaricomycotina</taxon>
        <taxon>Agaricomycetes</taxon>
        <taxon>Sistotremastrales</taxon>
        <taxon>Sistotremastraceae</taxon>
        <taxon>Sertulicium</taxon>
        <taxon>Sertulicium niveocremeum</taxon>
    </lineage>
</organism>
<dbReference type="SMART" id="SM00331">
    <property type="entry name" value="PP2C_SIG"/>
    <property type="match status" value="1"/>
</dbReference>
<name>A0A164QS54_9AGAM</name>
<dbReference type="PROSITE" id="PS51746">
    <property type="entry name" value="PPM_2"/>
    <property type="match status" value="1"/>
</dbReference>
<dbReference type="SMART" id="SM00332">
    <property type="entry name" value="PP2Cc"/>
    <property type="match status" value="1"/>
</dbReference>
<dbReference type="EMBL" id="KV419424">
    <property type="protein sequence ID" value="KZS89915.1"/>
    <property type="molecule type" value="Genomic_DNA"/>
</dbReference>
<proteinExistence type="inferred from homology"/>
<keyword evidence="1" id="KW-0904">Protein phosphatase</keyword>
<comment type="cofactor">
    <cofactor evidence="1">
        <name>Mg(2+)</name>
        <dbReference type="ChEBI" id="CHEBI:18420"/>
    </cofactor>
</comment>
<evidence type="ECO:0000313" key="3">
    <source>
        <dbReference type="EMBL" id="KZS89915.1"/>
    </source>
</evidence>
<dbReference type="STRING" id="1314777.A0A164QS54"/>
<keyword evidence="1" id="KW-0464">Manganese</keyword>
<comment type="cofactor">
    <cofactor evidence="1">
        <name>Mn(2+)</name>
        <dbReference type="ChEBI" id="CHEBI:29035"/>
    </cofactor>
</comment>
<keyword evidence="1" id="KW-0378">Hydrolase</keyword>
<dbReference type="GO" id="GO:0004722">
    <property type="term" value="F:protein serine/threonine phosphatase activity"/>
    <property type="evidence" value="ECO:0007669"/>
    <property type="project" value="UniProtKB-EC"/>
</dbReference>
<evidence type="ECO:0000313" key="4">
    <source>
        <dbReference type="Proteomes" id="UP000076722"/>
    </source>
</evidence>
<keyword evidence="1" id="KW-0479">Metal-binding</keyword>
<dbReference type="AlphaFoldDB" id="A0A164QS54"/>